<protein>
    <recommendedName>
        <fullName evidence="5">CENP-V/GFA domain-containing protein</fullName>
    </recommendedName>
</protein>
<evidence type="ECO:0000256" key="4">
    <source>
        <dbReference type="ARBA" id="ARBA00023239"/>
    </source>
</evidence>
<organism evidence="6 7">
    <name type="scientific">Recurvomyces mirabilis</name>
    <dbReference type="NCBI Taxonomy" id="574656"/>
    <lineage>
        <taxon>Eukaryota</taxon>
        <taxon>Fungi</taxon>
        <taxon>Dikarya</taxon>
        <taxon>Ascomycota</taxon>
        <taxon>Pezizomycotina</taxon>
        <taxon>Dothideomycetes</taxon>
        <taxon>Dothideomycetidae</taxon>
        <taxon>Mycosphaerellales</taxon>
        <taxon>Teratosphaeriaceae</taxon>
        <taxon>Recurvomyces</taxon>
    </lineage>
</organism>
<dbReference type="PANTHER" id="PTHR33337">
    <property type="entry name" value="GFA DOMAIN-CONTAINING PROTEIN"/>
    <property type="match status" value="1"/>
</dbReference>
<evidence type="ECO:0000256" key="3">
    <source>
        <dbReference type="ARBA" id="ARBA00022833"/>
    </source>
</evidence>
<evidence type="ECO:0000313" key="6">
    <source>
        <dbReference type="EMBL" id="KAK3673321.1"/>
    </source>
</evidence>
<dbReference type="GO" id="GO:0046872">
    <property type="term" value="F:metal ion binding"/>
    <property type="evidence" value="ECO:0007669"/>
    <property type="project" value="UniProtKB-KW"/>
</dbReference>
<keyword evidence="4" id="KW-0456">Lyase</keyword>
<evidence type="ECO:0000259" key="5">
    <source>
        <dbReference type="PROSITE" id="PS51891"/>
    </source>
</evidence>
<proteinExistence type="inferred from homology"/>
<comment type="similarity">
    <text evidence="1">Belongs to the Gfa family.</text>
</comment>
<dbReference type="InterPro" id="IPR006913">
    <property type="entry name" value="CENP-V/GFA"/>
</dbReference>
<evidence type="ECO:0000256" key="1">
    <source>
        <dbReference type="ARBA" id="ARBA00005495"/>
    </source>
</evidence>
<evidence type="ECO:0000313" key="7">
    <source>
        <dbReference type="Proteomes" id="UP001274830"/>
    </source>
</evidence>
<dbReference type="AlphaFoldDB" id="A0AAE0WKD5"/>
<gene>
    <name evidence="6" type="ORF">LTR78_006866</name>
</gene>
<dbReference type="PROSITE" id="PS51891">
    <property type="entry name" value="CENP_V_GFA"/>
    <property type="match status" value="1"/>
</dbReference>
<keyword evidence="7" id="KW-1185">Reference proteome</keyword>
<dbReference type="EMBL" id="JAUTXT010000026">
    <property type="protein sequence ID" value="KAK3673321.1"/>
    <property type="molecule type" value="Genomic_DNA"/>
</dbReference>
<dbReference type="Gene3D" id="3.90.1590.10">
    <property type="entry name" value="glutathione-dependent formaldehyde- activating enzyme (gfa)"/>
    <property type="match status" value="1"/>
</dbReference>
<name>A0AAE0WKD5_9PEZI</name>
<dbReference type="Proteomes" id="UP001274830">
    <property type="component" value="Unassembled WGS sequence"/>
</dbReference>
<keyword evidence="3" id="KW-0862">Zinc</keyword>
<evidence type="ECO:0000256" key="2">
    <source>
        <dbReference type="ARBA" id="ARBA00022723"/>
    </source>
</evidence>
<dbReference type="InterPro" id="IPR011057">
    <property type="entry name" value="Mss4-like_sf"/>
</dbReference>
<reference evidence="6" key="1">
    <citation type="submission" date="2023-07" db="EMBL/GenBank/DDBJ databases">
        <title>Black Yeasts Isolated from many extreme environments.</title>
        <authorList>
            <person name="Coleine C."/>
            <person name="Stajich J.E."/>
            <person name="Selbmann L."/>
        </authorList>
    </citation>
    <scope>NUCLEOTIDE SEQUENCE</scope>
    <source>
        <strain evidence="6">CCFEE 5485</strain>
    </source>
</reference>
<comment type="caution">
    <text evidence="6">The sequence shown here is derived from an EMBL/GenBank/DDBJ whole genome shotgun (WGS) entry which is preliminary data.</text>
</comment>
<feature type="domain" description="CENP-V/GFA" evidence="5">
    <location>
        <begin position="6"/>
        <end position="124"/>
    </location>
</feature>
<accession>A0AAE0WKD5</accession>
<dbReference type="GO" id="GO:0016846">
    <property type="term" value="F:carbon-sulfur lyase activity"/>
    <property type="evidence" value="ECO:0007669"/>
    <property type="project" value="InterPro"/>
</dbReference>
<dbReference type="PANTHER" id="PTHR33337:SF8">
    <property type="entry name" value="CENP-V_GFA DOMAIN-CONTAINING PROTEIN"/>
    <property type="match status" value="1"/>
</dbReference>
<sequence>MAPERATASCFCGAVKLEFPVEGVDLVDTFICNCTDCRTITASMFASNFIIKNSSLKHLSGEDKLTKFAQSQTIATGSTMENSFCSVCGTLMYRRSSGFPTNSVLRIGTVDDFNLHDTKLKPRIEQFTKDRVGWFHGGEGVKQVEGNYYTGGKEWKDTGKHKM</sequence>
<keyword evidence="2" id="KW-0479">Metal-binding</keyword>
<dbReference type="Pfam" id="PF04828">
    <property type="entry name" value="GFA"/>
    <property type="match status" value="1"/>
</dbReference>
<dbReference type="SUPFAM" id="SSF51316">
    <property type="entry name" value="Mss4-like"/>
    <property type="match status" value="1"/>
</dbReference>